<reference evidence="2" key="1">
    <citation type="journal article" date="2018" name="Gigascience">
        <title>Genome assembly of the Pink Ipe (Handroanthus impetiginosus, Bignoniaceae), a highly valued, ecologically keystone Neotropical timber forest tree.</title>
        <authorList>
            <person name="Silva-Junior O.B."/>
            <person name="Grattapaglia D."/>
            <person name="Novaes E."/>
            <person name="Collevatti R.G."/>
        </authorList>
    </citation>
    <scope>NUCLEOTIDE SEQUENCE [LARGE SCALE GENOMIC DNA]</scope>
    <source>
        <strain evidence="2">cv. UFG-1</strain>
    </source>
</reference>
<dbReference type="OrthoDB" id="346839at2759"/>
<accession>A0A2G9H3T5</accession>
<dbReference type="AlphaFoldDB" id="A0A2G9H3T5"/>
<organism evidence="1 2">
    <name type="scientific">Handroanthus impetiginosus</name>
    <dbReference type="NCBI Taxonomy" id="429701"/>
    <lineage>
        <taxon>Eukaryota</taxon>
        <taxon>Viridiplantae</taxon>
        <taxon>Streptophyta</taxon>
        <taxon>Embryophyta</taxon>
        <taxon>Tracheophyta</taxon>
        <taxon>Spermatophyta</taxon>
        <taxon>Magnoliopsida</taxon>
        <taxon>eudicotyledons</taxon>
        <taxon>Gunneridae</taxon>
        <taxon>Pentapetalae</taxon>
        <taxon>asterids</taxon>
        <taxon>lamiids</taxon>
        <taxon>Lamiales</taxon>
        <taxon>Bignoniaceae</taxon>
        <taxon>Crescentiina</taxon>
        <taxon>Tabebuia alliance</taxon>
        <taxon>Handroanthus</taxon>
    </lineage>
</organism>
<sequence length="124" mass="14093">MSNLDMTLDDMIKMNRTSRTGPRASGRSRYWSFRNRSGSRAAPYTLSTARVPKTQWECGMLALDAALPFRGGARVLAVDTGTKLLISNLHYKVSDDDIKIFPRSRKRWPCKTTRGWRSWHGEGS</sequence>
<gene>
    <name evidence="1" type="ORF">CDL12_15425</name>
</gene>
<name>A0A2G9H3T5_9LAMI</name>
<keyword evidence="2" id="KW-1185">Reference proteome</keyword>
<dbReference type="STRING" id="429701.A0A2G9H3T5"/>
<evidence type="ECO:0000313" key="2">
    <source>
        <dbReference type="Proteomes" id="UP000231279"/>
    </source>
</evidence>
<protein>
    <submittedName>
        <fullName evidence="1">Uncharacterized protein</fullName>
    </submittedName>
</protein>
<comment type="caution">
    <text evidence="1">The sequence shown here is derived from an EMBL/GenBank/DDBJ whole genome shotgun (WGS) entry which is preliminary data.</text>
</comment>
<proteinExistence type="predicted"/>
<dbReference type="EMBL" id="NKXS01002825">
    <property type="protein sequence ID" value="PIN11960.1"/>
    <property type="molecule type" value="Genomic_DNA"/>
</dbReference>
<evidence type="ECO:0000313" key="1">
    <source>
        <dbReference type="EMBL" id="PIN11960.1"/>
    </source>
</evidence>
<dbReference type="Proteomes" id="UP000231279">
    <property type="component" value="Unassembled WGS sequence"/>
</dbReference>